<name>A0A7J8PMG3_GOSRA</name>
<gene>
    <name evidence="1" type="ORF">Gorai_019006</name>
</gene>
<feature type="non-terminal residue" evidence="1">
    <location>
        <position position="44"/>
    </location>
</feature>
<dbReference type="AlphaFoldDB" id="A0A7J8PMG3"/>
<evidence type="ECO:0000313" key="2">
    <source>
        <dbReference type="Proteomes" id="UP000593578"/>
    </source>
</evidence>
<sequence>MEQRAVALEIQPSGILDLNLDSNMVRQHDSAQIEDMQAGISIAD</sequence>
<dbReference type="EMBL" id="JABEZZ010000007">
    <property type="protein sequence ID" value="MBA0590293.1"/>
    <property type="molecule type" value="Genomic_DNA"/>
</dbReference>
<dbReference type="Proteomes" id="UP000593578">
    <property type="component" value="Unassembled WGS sequence"/>
</dbReference>
<protein>
    <submittedName>
        <fullName evidence="1">Uncharacterized protein</fullName>
    </submittedName>
</protein>
<proteinExistence type="predicted"/>
<comment type="caution">
    <text evidence="1">The sequence shown here is derived from an EMBL/GenBank/DDBJ whole genome shotgun (WGS) entry which is preliminary data.</text>
</comment>
<accession>A0A7J8PMG3</accession>
<evidence type="ECO:0000313" key="1">
    <source>
        <dbReference type="EMBL" id="MBA0590293.1"/>
    </source>
</evidence>
<reference evidence="1 2" key="1">
    <citation type="journal article" date="2019" name="Genome Biol. Evol.">
        <title>Insights into the evolution of the New World diploid cottons (Gossypium, subgenus Houzingenia) based on genome sequencing.</title>
        <authorList>
            <person name="Grover C.E."/>
            <person name="Arick M.A. 2nd"/>
            <person name="Thrash A."/>
            <person name="Conover J.L."/>
            <person name="Sanders W.S."/>
            <person name="Peterson D.G."/>
            <person name="Frelichowski J.E."/>
            <person name="Scheffler J.A."/>
            <person name="Scheffler B.E."/>
            <person name="Wendel J.F."/>
        </authorList>
    </citation>
    <scope>NUCLEOTIDE SEQUENCE [LARGE SCALE GENOMIC DNA]</scope>
    <source>
        <strain evidence="1">8</strain>
        <tissue evidence="1">Leaf</tissue>
    </source>
</reference>
<organism evidence="1 2">
    <name type="scientific">Gossypium raimondii</name>
    <name type="common">Peruvian cotton</name>
    <name type="synonym">Gossypium klotzschianum subsp. raimondii</name>
    <dbReference type="NCBI Taxonomy" id="29730"/>
    <lineage>
        <taxon>Eukaryota</taxon>
        <taxon>Viridiplantae</taxon>
        <taxon>Streptophyta</taxon>
        <taxon>Embryophyta</taxon>
        <taxon>Tracheophyta</taxon>
        <taxon>Spermatophyta</taxon>
        <taxon>Magnoliopsida</taxon>
        <taxon>eudicotyledons</taxon>
        <taxon>Gunneridae</taxon>
        <taxon>Pentapetalae</taxon>
        <taxon>rosids</taxon>
        <taxon>malvids</taxon>
        <taxon>Malvales</taxon>
        <taxon>Malvaceae</taxon>
        <taxon>Malvoideae</taxon>
        <taxon>Gossypium</taxon>
    </lineage>
</organism>